<evidence type="ECO:0000313" key="3">
    <source>
        <dbReference type="EMBL" id="KAK9863194.1"/>
    </source>
</evidence>
<dbReference type="AlphaFoldDB" id="A0AAW1T125"/>
<sequence>MSRSVLRELEDLRTLLRSPRPTLAGTHFDKAAPSKPEQLPKKYTEVLKTAEGQIDRLTQVIQTADEGAAAINTAARELQTANLTERDLESQQLRRALEEQQTETESLREALSQTRTSLHERLRELEDVLCLRHAEISRLHEALQAASSSHDRLRSELEATQGRMIQQEAAASSSQQKLQASLGAVTSERDAAICNLEHTRQSTVEKTKAEWKTEREHLLSAQADARLQATQRLTDLTEQHNRTTQQQAEEHASAVDTLRRQHTEAVQQLDGQHTAAVDALKQRHAQELEGVQKHSRKALRAAAKRSSHSHHQEMEAALGDVRHQLHAERKRRKALEHWMRSELKSREETDMLLIAMRDLISARRKSSVPSAVQEMPEEVRKQPAGSHSPGGPELEQGMEGPGLIPARVGSPGAAAATAADKAQLQQQMQQMQPAEHSTGVLGITGQSDLDQVQQLLTQRLAKLLRPPE</sequence>
<proteinExistence type="predicted"/>
<feature type="region of interest" description="Disordered" evidence="2">
    <location>
        <begin position="240"/>
        <end position="261"/>
    </location>
</feature>
<reference evidence="3 4" key="1">
    <citation type="journal article" date="2024" name="Nat. Commun.">
        <title>Phylogenomics reveals the evolutionary origins of lichenization in chlorophyte algae.</title>
        <authorList>
            <person name="Puginier C."/>
            <person name="Libourel C."/>
            <person name="Otte J."/>
            <person name="Skaloud P."/>
            <person name="Haon M."/>
            <person name="Grisel S."/>
            <person name="Petersen M."/>
            <person name="Berrin J.G."/>
            <person name="Delaux P.M."/>
            <person name="Dal Grande F."/>
            <person name="Keller J."/>
        </authorList>
    </citation>
    <scope>NUCLEOTIDE SEQUENCE [LARGE SCALE GENOMIC DNA]</scope>
    <source>
        <strain evidence="3 4">SAG 2523</strain>
    </source>
</reference>
<feature type="coiled-coil region" evidence="1">
    <location>
        <begin position="71"/>
        <end position="170"/>
    </location>
</feature>
<comment type="caution">
    <text evidence="3">The sequence shown here is derived from an EMBL/GenBank/DDBJ whole genome shotgun (WGS) entry which is preliminary data.</text>
</comment>
<evidence type="ECO:0000256" key="2">
    <source>
        <dbReference type="SAM" id="MobiDB-lite"/>
    </source>
</evidence>
<keyword evidence="1" id="KW-0175">Coiled coil</keyword>
<keyword evidence="4" id="KW-1185">Reference proteome</keyword>
<feature type="region of interest" description="Disordered" evidence="2">
    <location>
        <begin position="366"/>
        <end position="442"/>
    </location>
</feature>
<dbReference type="Proteomes" id="UP001485043">
    <property type="component" value="Unassembled WGS sequence"/>
</dbReference>
<feature type="compositionally biased region" description="Low complexity" evidence="2">
    <location>
        <begin position="413"/>
        <end position="432"/>
    </location>
</feature>
<evidence type="ECO:0000256" key="1">
    <source>
        <dbReference type="SAM" id="Coils"/>
    </source>
</evidence>
<dbReference type="EMBL" id="JALJOV010000504">
    <property type="protein sequence ID" value="KAK9863194.1"/>
    <property type="molecule type" value="Genomic_DNA"/>
</dbReference>
<protein>
    <submittedName>
        <fullName evidence="3">Uncharacterized protein</fullName>
    </submittedName>
</protein>
<feature type="compositionally biased region" description="Basic and acidic residues" evidence="2">
    <location>
        <begin position="248"/>
        <end position="261"/>
    </location>
</feature>
<accession>A0AAW1T125</accession>
<evidence type="ECO:0000313" key="4">
    <source>
        <dbReference type="Proteomes" id="UP001485043"/>
    </source>
</evidence>
<gene>
    <name evidence="3" type="ORF">WJX84_009513</name>
</gene>
<name>A0AAW1T125_9CHLO</name>
<organism evidence="3 4">
    <name type="scientific">Apatococcus fuscideae</name>
    <dbReference type="NCBI Taxonomy" id="2026836"/>
    <lineage>
        <taxon>Eukaryota</taxon>
        <taxon>Viridiplantae</taxon>
        <taxon>Chlorophyta</taxon>
        <taxon>core chlorophytes</taxon>
        <taxon>Trebouxiophyceae</taxon>
        <taxon>Chlorellales</taxon>
        <taxon>Chlorellaceae</taxon>
        <taxon>Apatococcus</taxon>
    </lineage>
</organism>